<evidence type="ECO:0000313" key="4">
    <source>
        <dbReference type="Proteomes" id="UP000295157"/>
    </source>
</evidence>
<dbReference type="Gene3D" id="2.60.120.260">
    <property type="entry name" value="Galactose-binding domain-like"/>
    <property type="match status" value="1"/>
</dbReference>
<feature type="region of interest" description="Disordered" evidence="1">
    <location>
        <begin position="297"/>
        <end position="417"/>
    </location>
</feature>
<feature type="compositionally biased region" description="Low complexity" evidence="1">
    <location>
        <begin position="372"/>
        <end position="388"/>
    </location>
</feature>
<keyword evidence="2" id="KW-0732">Signal</keyword>
<comment type="caution">
    <text evidence="3">The sequence shown here is derived from an EMBL/GenBank/DDBJ whole genome shotgun (WGS) entry which is preliminary data.</text>
</comment>
<feature type="compositionally biased region" description="Acidic residues" evidence="1">
    <location>
        <begin position="323"/>
        <end position="355"/>
    </location>
</feature>
<keyword evidence="4" id="KW-1185">Reference proteome</keyword>
<evidence type="ECO:0000313" key="3">
    <source>
        <dbReference type="EMBL" id="TDC01089.1"/>
    </source>
</evidence>
<dbReference type="AlphaFoldDB" id="A0A4R4MXS0"/>
<evidence type="ECO:0000256" key="1">
    <source>
        <dbReference type="SAM" id="MobiDB-lite"/>
    </source>
</evidence>
<dbReference type="EMBL" id="SMJZ01000169">
    <property type="protein sequence ID" value="TDC01089.1"/>
    <property type="molecule type" value="Genomic_DNA"/>
</dbReference>
<proteinExistence type="predicted"/>
<dbReference type="RefSeq" id="WP_132338362.1">
    <property type="nucleotide sequence ID" value="NZ_SMJZ01000169.1"/>
</dbReference>
<organism evidence="3 4">
    <name type="scientific">Nonomuraea longispora</name>
    <dbReference type="NCBI Taxonomy" id="1848320"/>
    <lineage>
        <taxon>Bacteria</taxon>
        <taxon>Bacillati</taxon>
        <taxon>Actinomycetota</taxon>
        <taxon>Actinomycetes</taxon>
        <taxon>Streptosporangiales</taxon>
        <taxon>Streptosporangiaceae</taxon>
        <taxon>Nonomuraea</taxon>
    </lineage>
</organism>
<evidence type="ECO:0008006" key="5">
    <source>
        <dbReference type="Google" id="ProtNLM"/>
    </source>
</evidence>
<dbReference type="OrthoDB" id="3535985at2"/>
<accession>A0A4R4MXS0</accession>
<sequence length="452" mass="47276">MSRWRKALIAASVGAAASTAFVVTSSIPGQAEASLVATYHCEGGIAGAGVDIEARITPQIEAGGLMNVRWGISYKNQLQRFGSPGYFPEGSSLDIEGTVDISGAWVGQLRPRGGQEQAELVPGDFLELPEGLSDQGSIGRSGTVRFKPGAMTVRFTPAEGEVMVNDKTNVQYSTGWAPEHSDDPLDDYRHDVHKTSSRGEIAKLQFVGTKVAYIGRRAPGLGDVRVFVDGETITDPLVEPGKDRSGNEMTGTETQEVLWESTQLDYGLHTIRVRTAEDKDAYVDAFRVTISDIAEPPEHDRATCELQGDPGAIDVTVPGPTDDPSDPPTDDPGDEDPGDEDPGDDPSEDPTDEDSTPPGGDSIGGDHVAVVPTGSSSGSSTPKSSKPTATRYVRAQVPKTPKGGVDSGEAPIAGEGPPLGLMTSGAVLVVGSVGGGLLLRRRRAAHAGGPGR</sequence>
<dbReference type="Proteomes" id="UP000295157">
    <property type="component" value="Unassembled WGS sequence"/>
</dbReference>
<evidence type="ECO:0000256" key="2">
    <source>
        <dbReference type="SAM" id="SignalP"/>
    </source>
</evidence>
<reference evidence="3 4" key="1">
    <citation type="submission" date="2019-02" db="EMBL/GenBank/DDBJ databases">
        <title>Draft genome sequences of novel Actinobacteria.</title>
        <authorList>
            <person name="Sahin N."/>
            <person name="Ay H."/>
            <person name="Saygin H."/>
        </authorList>
    </citation>
    <scope>NUCLEOTIDE SEQUENCE [LARGE SCALE GENOMIC DNA]</scope>
    <source>
        <strain evidence="3 4">KC201</strain>
    </source>
</reference>
<feature type="chain" id="PRO_5038547123" description="LPXTG cell wall anchor domain-containing protein" evidence="2">
    <location>
        <begin position="23"/>
        <end position="452"/>
    </location>
</feature>
<gene>
    <name evidence="3" type="ORF">E1267_32915</name>
</gene>
<name>A0A4R4MXS0_9ACTN</name>
<feature type="signal peptide" evidence="2">
    <location>
        <begin position="1"/>
        <end position="22"/>
    </location>
</feature>
<protein>
    <recommendedName>
        <fullName evidence="5">LPXTG cell wall anchor domain-containing protein</fullName>
    </recommendedName>
</protein>